<evidence type="ECO:0000256" key="1">
    <source>
        <dbReference type="SAM" id="MobiDB-lite"/>
    </source>
</evidence>
<gene>
    <name evidence="2" type="ORF">PsYK624_116960</name>
</gene>
<dbReference type="OrthoDB" id="10552889at2759"/>
<keyword evidence="3" id="KW-1185">Reference proteome</keyword>
<proteinExistence type="predicted"/>
<evidence type="ECO:0000313" key="3">
    <source>
        <dbReference type="Proteomes" id="UP000703269"/>
    </source>
</evidence>
<dbReference type="Proteomes" id="UP000703269">
    <property type="component" value="Unassembled WGS sequence"/>
</dbReference>
<accession>A0A9P3GID8</accession>
<dbReference type="EMBL" id="BPQB01000049">
    <property type="protein sequence ID" value="GJE95511.1"/>
    <property type="molecule type" value="Genomic_DNA"/>
</dbReference>
<comment type="caution">
    <text evidence="2">The sequence shown here is derived from an EMBL/GenBank/DDBJ whole genome shotgun (WGS) entry which is preliminary data.</text>
</comment>
<feature type="region of interest" description="Disordered" evidence="1">
    <location>
        <begin position="38"/>
        <end position="62"/>
    </location>
</feature>
<dbReference type="AlphaFoldDB" id="A0A9P3GID8"/>
<feature type="compositionally biased region" description="Pro residues" evidence="1">
    <location>
        <begin position="39"/>
        <end position="55"/>
    </location>
</feature>
<protein>
    <submittedName>
        <fullName evidence="2">Uncharacterized protein</fullName>
    </submittedName>
</protein>
<sequence length="262" mass="29170">MDALIYPTVPSYGIVRRHRPLGPQQHEFIDTGIIRVRCPLPPREAPPPGSEPPPHNPDDDVDLTESQFVQLLEAEFHGSSDKTEREGATDVYVVYPDHSDPRWRRSREPAHRLPFLAWFLGAAPDDAAPLRALDLAPHGAARGAGFCAVAGPWPPFRASERAAGVFVRVGSLHAAGRARLERIAQCERPRRYELVCADADTSWAWLRRTLEQAVQEGLFDETGAMRAVQRAQRLERETPGTVVEGLRAERGLSEQQVVIIFP</sequence>
<name>A0A9P3GID8_9APHY</name>
<organism evidence="2 3">
    <name type="scientific">Phanerochaete sordida</name>
    <dbReference type="NCBI Taxonomy" id="48140"/>
    <lineage>
        <taxon>Eukaryota</taxon>
        <taxon>Fungi</taxon>
        <taxon>Dikarya</taxon>
        <taxon>Basidiomycota</taxon>
        <taxon>Agaricomycotina</taxon>
        <taxon>Agaricomycetes</taxon>
        <taxon>Polyporales</taxon>
        <taxon>Phanerochaetaceae</taxon>
        <taxon>Phanerochaete</taxon>
    </lineage>
</organism>
<evidence type="ECO:0000313" key="2">
    <source>
        <dbReference type="EMBL" id="GJE95511.1"/>
    </source>
</evidence>
<reference evidence="2 3" key="1">
    <citation type="submission" date="2021-08" db="EMBL/GenBank/DDBJ databases">
        <title>Draft Genome Sequence of Phanerochaete sordida strain YK-624.</title>
        <authorList>
            <person name="Mori T."/>
            <person name="Dohra H."/>
            <person name="Suzuki T."/>
            <person name="Kawagishi H."/>
            <person name="Hirai H."/>
        </authorList>
    </citation>
    <scope>NUCLEOTIDE SEQUENCE [LARGE SCALE GENOMIC DNA]</scope>
    <source>
        <strain evidence="2 3">YK-624</strain>
    </source>
</reference>